<sequence>MRTVSAPICKKNGHLDRFPQYVSLLTLTENQNLGKESEYDIDLVQMNIDYSKVSVINAMMIKTLMKRIKDLKEKMYQKI</sequence>
<dbReference type="AlphaFoldDB" id="A0AAV2ZD30"/>
<dbReference type="Proteomes" id="UP001146120">
    <property type="component" value="Unassembled WGS sequence"/>
</dbReference>
<proteinExistence type="predicted"/>
<keyword evidence="2" id="KW-1185">Reference proteome</keyword>
<name>A0AAV2ZD30_9STRA</name>
<evidence type="ECO:0000313" key="1">
    <source>
        <dbReference type="EMBL" id="DBA03224.1"/>
    </source>
</evidence>
<organism evidence="1 2">
    <name type="scientific">Lagenidium giganteum</name>
    <dbReference type="NCBI Taxonomy" id="4803"/>
    <lineage>
        <taxon>Eukaryota</taxon>
        <taxon>Sar</taxon>
        <taxon>Stramenopiles</taxon>
        <taxon>Oomycota</taxon>
        <taxon>Peronosporomycetes</taxon>
        <taxon>Pythiales</taxon>
        <taxon>Pythiaceae</taxon>
    </lineage>
</organism>
<protein>
    <submittedName>
        <fullName evidence="1">Uncharacterized protein</fullName>
    </submittedName>
</protein>
<dbReference type="EMBL" id="DAKRPA010000022">
    <property type="protein sequence ID" value="DBA03224.1"/>
    <property type="molecule type" value="Genomic_DNA"/>
</dbReference>
<reference evidence="1" key="1">
    <citation type="submission" date="2022-11" db="EMBL/GenBank/DDBJ databases">
        <authorList>
            <person name="Morgan W.R."/>
            <person name="Tartar A."/>
        </authorList>
    </citation>
    <scope>NUCLEOTIDE SEQUENCE</scope>
    <source>
        <strain evidence="1">ARSEF 373</strain>
    </source>
</reference>
<accession>A0AAV2ZD30</accession>
<comment type="caution">
    <text evidence="1">The sequence shown here is derived from an EMBL/GenBank/DDBJ whole genome shotgun (WGS) entry which is preliminary data.</text>
</comment>
<reference evidence="1" key="2">
    <citation type="journal article" date="2023" name="Microbiol Resour">
        <title>Decontamination and Annotation of the Draft Genome Sequence of the Oomycete Lagenidium giganteum ARSEF 373.</title>
        <authorList>
            <person name="Morgan W.R."/>
            <person name="Tartar A."/>
        </authorList>
    </citation>
    <scope>NUCLEOTIDE SEQUENCE</scope>
    <source>
        <strain evidence="1">ARSEF 373</strain>
    </source>
</reference>
<evidence type="ECO:0000313" key="2">
    <source>
        <dbReference type="Proteomes" id="UP001146120"/>
    </source>
</evidence>
<gene>
    <name evidence="1" type="ORF">N0F65_003944</name>
</gene>